<dbReference type="Gene3D" id="1.20.144.10">
    <property type="entry name" value="Phosphatidic acid phosphatase type 2/haloperoxidase"/>
    <property type="match status" value="2"/>
</dbReference>
<reference evidence="3 4" key="1">
    <citation type="submission" date="2018-08" db="EMBL/GenBank/DDBJ databases">
        <title>A genome reference for cultivated species of the human gut microbiota.</title>
        <authorList>
            <person name="Zou Y."/>
            <person name="Xue W."/>
            <person name="Luo G."/>
        </authorList>
    </citation>
    <scope>NUCLEOTIDE SEQUENCE [LARGE SCALE GENOMIC DNA]</scope>
    <source>
        <strain evidence="3 4">AF24-29</strain>
    </source>
</reference>
<proteinExistence type="predicted"/>
<dbReference type="Pfam" id="PF01569">
    <property type="entry name" value="PAP2"/>
    <property type="match status" value="1"/>
</dbReference>
<evidence type="ECO:0000313" key="3">
    <source>
        <dbReference type="EMBL" id="RGR74126.1"/>
    </source>
</evidence>
<organism evidence="3 4">
    <name type="scientific">Holdemania filiformis</name>
    <dbReference type="NCBI Taxonomy" id="61171"/>
    <lineage>
        <taxon>Bacteria</taxon>
        <taxon>Bacillati</taxon>
        <taxon>Bacillota</taxon>
        <taxon>Erysipelotrichia</taxon>
        <taxon>Erysipelotrichales</taxon>
        <taxon>Erysipelotrichaceae</taxon>
        <taxon>Holdemania</taxon>
    </lineage>
</organism>
<accession>A0A412G110</accession>
<feature type="transmembrane region" description="Helical" evidence="1">
    <location>
        <begin position="146"/>
        <end position="164"/>
    </location>
</feature>
<protein>
    <submittedName>
        <fullName evidence="3">PAP2 family protein</fullName>
    </submittedName>
</protein>
<dbReference type="InterPro" id="IPR036938">
    <property type="entry name" value="PAP2/HPO_sf"/>
</dbReference>
<feature type="transmembrane region" description="Helical" evidence="1">
    <location>
        <begin position="122"/>
        <end position="140"/>
    </location>
</feature>
<evidence type="ECO:0000259" key="2">
    <source>
        <dbReference type="SMART" id="SM00014"/>
    </source>
</evidence>
<feature type="domain" description="Phosphatidic acid phosphatase type 2/haloperoxidase" evidence="2">
    <location>
        <begin position="51"/>
        <end position="161"/>
    </location>
</feature>
<dbReference type="PANTHER" id="PTHR14969">
    <property type="entry name" value="SPHINGOSINE-1-PHOSPHATE PHOSPHOHYDROLASE"/>
    <property type="match status" value="1"/>
</dbReference>
<evidence type="ECO:0000256" key="1">
    <source>
        <dbReference type="SAM" id="Phobius"/>
    </source>
</evidence>
<comment type="caution">
    <text evidence="3">The sequence shown here is derived from an EMBL/GenBank/DDBJ whole genome shotgun (WGS) entry which is preliminary data.</text>
</comment>
<dbReference type="SUPFAM" id="SSF48317">
    <property type="entry name" value="Acid phosphatase/Vanadium-dependent haloperoxidase"/>
    <property type="match status" value="1"/>
</dbReference>
<keyword evidence="1" id="KW-1133">Transmembrane helix</keyword>
<dbReference type="Proteomes" id="UP000284178">
    <property type="component" value="Unassembled WGS sequence"/>
</dbReference>
<dbReference type="InterPro" id="IPR000326">
    <property type="entry name" value="PAP2/HPO"/>
</dbReference>
<feature type="transmembrane region" description="Helical" evidence="1">
    <location>
        <begin position="20"/>
        <end position="44"/>
    </location>
</feature>
<dbReference type="CDD" id="cd03392">
    <property type="entry name" value="PAP2_like_2"/>
    <property type="match status" value="1"/>
</dbReference>
<dbReference type="AlphaFoldDB" id="A0A412G110"/>
<dbReference type="EMBL" id="QRUP01000009">
    <property type="protein sequence ID" value="RGR74126.1"/>
    <property type="molecule type" value="Genomic_DNA"/>
</dbReference>
<name>A0A412G110_9FIRM</name>
<dbReference type="SMART" id="SM00014">
    <property type="entry name" value="acidPPc"/>
    <property type="match status" value="1"/>
</dbReference>
<dbReference type="PANTHER" id="PTHR14969:SF13">
    <property type="entry name" value="AT30094P"/>
    <property type="match status" value="1"/>
</dbReference>
<keyword evidence="1" id="KW-0472">Membrane</keyword>
<keyword evidence="4" id="KW-1185">Reference proteome</keyword>
<evidence type="ECO:0000313" key="4">
    <source>
        <dbReference type="Proteomes" id="UP000284178"/>
    </source>
</evidence>
<sequence>MDFMIMQWITQVFQSPVMTAVMRFITGWGNLGALWICFAFYFYFIKKDRRTAAFLLLAVILTWSLNDLVIKQLVDRPRPFMTHAELPALITMPTSSSFPSGHTATSFAAMMILFAYGGSYRWMGLGSAVLIAFSRIYLHVHYPSDVLAGCLVGICIGALLVRLMKQRGGKLASATGEKC</sequence>
<gene>
    <name evidence="3" type="ORF">DWY25_08590</name>
</gene>
<keyword evidence="1" id="KW-0812">Transmembrane</keyword>